<keyword evidence="4 13" id="KW-0645">Protease</keyword>
<keyword evidence="10 13" id="KW-0865">Zymogen</keyword>
<evidence type="ECO:0000256" key="12">
    <source>
        <dbReference type="PIRSR" id="PIRSR601842-2"/>
    </source>
</evidence>
<comment type="cofactor">
    <cofactor evidence="12">
        <name>Zn(2+)</name>
        <dbReference type="ChEBI" id="CHEBI:29105"/>
    </cofactor>
    <text evidence="12">Binds 1 zinc ion per subunit.</text>
</comment>
<evidence type="ECO:0000256" key="11">
    <source>
        <dbReference type="PIRSR" id="PIRSR601842-1"/>
    </source>
</evidence>
<evidence type="ECO:0000256" key="13">
    <source>
        <dbReference type="RuleBase" id="RU364017"/>
    </source>
</evidence>
<dbReference type="GO" id="GO:0008270">
    <property type="term" value="F:zinc ion binding"/>
    <property type="evidence" value="ECO:0007669"/>
    <property type="project" value="InterPro"/>
</dbReference>
<keyword evidence="8 12" id="KW-0862">Zinc</keyword>
<feature type="binding site" evidence="12">
    <location>
        <position position="633"/>
    </location>
    <ligand>
        <name>Zn(2+)</name>
        <dbReference type="ChEBI" id="CHEBI:29105"/>
        <note>catalytic</note>
    </ligand>
</feature>
<dbReference type="Pfam" id="PF02128">
    <property type="entry name" value="Peptidase_M36"/>
    <property type="match status" value="1"/>
</dbReference>
<feature type="signal peptide" evidence="13">
    <location>
        <begin position="1"/>
        <end position="31"/>
    </location>
</feature>
<dbReference type="EMBL" id="CENE01000001">
    <property type="protein sequence ID" value="CEQ38879.1"/>
    <property type="molecule type" value="Genomic_DNA"/>
</dbReference>
<keyword evidence="16" id="KW-1185">Reference proteome</keyword>
<evidence type="ECO:0000313" key="16">
    <source>
        <dbReference type="Proteomes" id="UP000243876"/>
    </source>
</evidence>
<feature type="chain" id="PRO_5009360470" description="Extracellular metalloproteinase" evidence="13">
    <location>
        <begin position="32"/>
        <end position="862"/>
    </location>
</feature>
<dbReference type="Pfam" id="PF07504">
    <property type="entry name" value="FTP"/>
    <property type="match status" value="1"/>
</dbReference>
<feature type="active site" evidence="11">
    <location>
        <position position="630"/>
    </location>
</feature>
<evidence type="ECO:0000256" key="4">
    <source>
        <dbReference type="ARBA" id="ARBA00022670"/>
    </source>
</evidence>
<evidence type="ECO:0000256" key="6">
    <source>
        <dbReference type="ARBA" id="ARBA00022729"/>
    </source>
</evidence>
<dbReference type="CDD" id="cd09596">
    <property type="entry name" value="M36"/>
    <property type="match status" value="1"/>
</dbReference>
<keyword evidence="9 13" id="KW-0482">Metalloprotease</keyword>
<dbReference type="SUPFAM" id="SSF55486">
    <property type="entry name" value="Metalloproteases ('zincins'), catalytic domain"/>
    <property type="match status" value="1"/>
</dbReference>
<dbReference type="Gene3D" id="3.10.170.10">
    <property type="match status" value="1"/>
</dbReference>
<evidence type="ECO:0000256" key="9">
    <source>
        <dbReference type="ARBA" id="ARBA00023049"/>
    </source>
</evidence>
<evidence type="ECO:0000256" key="2">
    <source>
        <dbReference type="ARBA" id="ARBA00006006"/>
    </source>
</evidence>
<dbReference type="InterPro" id="IPR050371">
    <property type="entry name" value="Fungal_virulence_M36"/>
</dbReference>
<dbReference type="InterPro" id="IPR011096">
    <property type="entry name" value="FTP_domain"/>
</dbReference>
<dbReference type="OrthoDB" id="3227768at2759"/>
<dbReference type="Gene3D" id="1.10.390.10">
    <property type="entry name" value="Neutral Protease Domain 2"/>
    <property type="match status" value="1"/>
</dbReference>
<name>A0A0D6EFY2_SPOSA</name>
<proteinExistence type="inferred from homology"/>
<evidence type="ECO:0000259" key="14">
    <source>
        <dbReference type="Pfam" id="PF07504"/>
    </source>
</evidence>
<evidence type="ECO:0000313" key="15">
    <source>
        <dbReference type="EMBL" id="CEQ38879.1"/>
    </source>
</evidence>
<feature type="domain" description="FTP" evidence="14">
    <location>
        <begin position="121"/>
        <end position="171"/>
    </location>
</feature>
<comment type="similarity">
    <text evidence="2 13">Belongs to the peptidase M36 family.</text>
</comment>
<comment type="subcellular location">
    <subcellularLocation>
        <location evidence="1 13">Secreted</location>
    </subcellularLocation>
</comment>
<keyword evidence="7 13" id="KW-0378">Hydrolase</keyword>
<evidence type="ECO:0000256" key="8">
    <source>
        <dbReference type="ARBA" id="ARBA00022833"/>
    </source>
</evidence>
<keyword evidence="6 13" id="KW-0732">Signal</keyword>
<dbReference type="InterPro" id="IPR027268">
    <property type="entry name" value="Peptidase_M4/M1_CTD_sf"/>
</dbReference>
<dbReference type="PANTHER" id="PTHR33478">
    <property type="entry name" value="EXTRACELLULAR METALLOPROTEINASE MEP"/>
    <property type="match status" value="1"/>
</dbReference>
<gene>
    <name evidence="15" type="primary">SPOSA6832_00349</name>
</gene>
<dbReference type="MEROPS" id="M36.001"/>
<feature type="non-terminal residue" evidence="15">
    <location>
        <position position="1"/>
    </location>
</feature>
<evidence type="ECO:0000256" key="3">
    <source>
        <dbReference type="ARBA" id="ARBA00022525"/>
    </source>
</evidence>
<protein>
    <recommendedName>
        <fullName evidence="13">Extracellular metalloproteinase</fullName>
        <ecNumber evidence="13">3.4.24.-</ecNumber>
    </recommendedName>
    <alternativeName>
        <fullName evidence="13">Fungalysin</fullName>
    </alternativeName>
</protein>
<dbReference type="PANTHER" id="PTHR33478:SF1">
    <property type="entry name" value="EXTRACELLULAR METALLOPROTEINASE MEP"/>
    <property type="match status" value="1"/>
</dbReference>
<sequence length="862" mass="94621">MPPPPRRSLMRRSKTALLSTVSLASLAHALALPQSLSAPDAGARDLLHASSVRKTINLGPRPETALHDADVNPSVTLTSWNEQSSSSLRRFANACDTFDDPARCVGYELASSFVQTLHPQAEFKLVDGIVSKHTGVFHAHFLQLLDGIPIANANLNVNVDIMTGQVVSYGDSSFANAAQPGEWTARARKWAQGVAQSADQIIFGGSTSADTAPQGSDDVEAEYSSPPFLPADQVSAPKVSDPRHGLITFLALQSNNWQLTRHLTGHPRSELLTQLWSTPIVGTAHDVVIDGVPETMDEPVKATLTYIHDDKDVKLAWKYELKTHDNMYEAYMSADASIAPGDEEALMVVDWVRDFRPTGGELGFVEMYVGDGPKSFIPPTARRIQASSRKKWSWALGRDTYPETNPRVQSAAAPVASTTDSKEVARLRKLKPSYKVFPWGVNAPDEGKRKLLQGTLVELDQEASPAGWHMVPSEYKGGKDIFYYETRGNNVLAQDNPSGGNSMSGFRANGGPNMTFDFPIHMTKPGVPLDPATYINASTTELFYTNNEIHDLFYRYGFDEESGNFQEYNFNRGGYGEDAVQANAQDGSGYNNANFATPPDGQRPRMRMYSWTASTPMRDGDFEAGIVIHEYAHGISTRLTGGPANSGCLGWGEAGGMGEGWGDFFATMIRLHDQKIVEYDMGSWASNRDGGIRNYRYSRNLTVNPDTYKSLDKGGYWGVHAIGEVWAEMLFELAENLMDEHGMYPTLFPPPVNSTDSTDFYSERHLRETGKLVPAHGNTLVIQLVIDAMKLQPCRPSFQNARDAIITADKVLTGGENRCIIWNSFAKRGLGPESKVVGSTPWGGGIRTEDYDAPKGCKTHKN</sequence>
<dbReference type="GO" id="GO:0005615">
    <property type="term" value="C:extracellular space"/>
    <property type="evidence" value="ECO:0007669"/>
    <property type="project" value="InterPro"/>
</dbReference>
<dbReference type="Proteomes" id="UP000243876">
    <property type="component" value="Unassembled WGS sequence"/>
</dbReference>
<evidence type="ECO:0000256" key="1">
    <source>
        <dbReference type="ARBA" id="ARBA00004613"/>
    </source>
</evidence>
<accession>A0A0D6EFY2</accession>
<dbReference type="AlphaFoldDB" id="A0A0D6EFY2"/>
<evidence type="ECO:0000256" key="10">
    <source>
        <dbReference type="ARBA" id="ARBA00023145"/>
    </source>
</evidence>
<keyword evidence="3 13" id="KW-0964">Secreted</keyword>
<evidence type="ECO:0000256" key="5">
    <source>
        <dbReference type="ARBA" id="ARBA00022723"/>
    </source>
</evidence>
<reference evidence="16" key="1">
    <citation type="submission" date="2015-02" db="EMBL/GenBank/DDBJ databases">
        <authorList>
            <person name="Gon?alves P."/>
        </authorList>
    </citation>
    <scope>NUCLEOTIDE SEQUENCE [LARGE SCALE GENOMIC DNA]</scope>
</reference>
<feature type="binding site" evidence="12">
    <location>
        <position position="659"/>
    </location>
    <ligand>
        <name>Zn(2+)</name>
        <dbReference type="ChEBI" id="CHEBI:29105"/>
        <note>catalytic</note>
    </ligand>
</feature>
<evidence type="ECO:0000256" key="7">
    <source>
        <dbReference type="ARBA" id="ARBA00022801"/>
    </source>
</evidence>
<dbReference type="EC" id="3.4.24.-" evidence="13"/>
<keyword evidence="5 12" id="KW-0479">Metal-binding</keyword>
<dbReference type="InterPro" id="IPR001842">
    <property type="entry name" value="Peptidase_M36"/>
</dbReference>
<dbReference type="GO" id="GO:0006508">
    <property type="term" value="P:proteolysis"/>
    <property type="evidence" value="ECO:0007669"/>
    <property type="project" value="UniProtKB-KW"/>
</dbReference>
<feature type="binding site" evidence="12">
    <location>
        <position position="629"/>
    </location>
    <ligand>
        <name>Zn(2+)</name>
        <dbReference type="ChEBI" id="CHEBI:29105"/>
        <note>catalytic</note>
    </ligand>
</feature>
<dbReference type="GO" id="GO:0004222">
    <property type="term" value="F:metalloendopeptidase activity"/>
    <property type="evidence" value="ECO:0007669"/>
    <property type="project" value="InterPro"/>
</dbReference>
<organism evidence="15 16">
    <name type="scientific">Sporidiobolus salmonicolor</name>
    <name type="common">Yeast-like fungus</name>
    <name type="synonym">Sporobolomyces salmonicolor</name>
    <dbReference type="NCBI Taxonomy" id="5005"/>
    <lineage>
        <taxon>Eukaryota</taxon>
        <taxon>Fungi</taxon>
        <taxon>Dikarya</taxon>
        <taxon>Basidiomycota</taxon>
        <taxon>Pucciniomycotina</taxon>
        <taxon>Microbotryomycetes</taxon>
        <taxon>Sporidiobolales</taxon>
        <taxon>Sporidiobolaceae</taxon>
        <taxon>Sporobolomyces</taxon>
    </lineage>
</organism>